<evidence type="ECO:0008006" key="4">
    <source>
        <dbReference type="Google" id="ProtNLM"/>
    </source>
</evidence>
<feature type="chain" id="PRO_5002955414" description="Lipoprotein" evidence="1">
    <location>
        <begin position="18"/>
        <end position="198"/>
    </location>
</feature>
<dbReference type="OrthoDB" id="6693450at2"/>
<evidence type="ECO:0000313" key="3">
    <source>
        <dbReference type="Proteomes" id="UP000005532"/>
    </source>
</evidence>
<gene>
    <name evidence="2" type="ORF">AM305_07783</name>
</gene>
<dbReference type="RefSeq" id="WP_005823362.1">
    <property type="nucleotide sequence ID" value="NZ_ACQL01000069.1"/>
</dbReference>
<name>C5S0Y1_9PAST</name>
<comment type="caution">
    <text evidence="2">The sequence shown here is derived from an EMBL/GenBank/DDBJ whole genome shotgun (WGS) entry which is preliminary data.</text>
</comment>
<dbReference type="AlphaFoldDB" id="C5S0Y1"/>
<dbReference type="Proteomes" id="UP000005532">
    <property type="component" value="Unassembled WGS sequence"/>
</dbReference>
<dbReference type="EMBL" id="ACQL01000069">
    <property type="protein sequence ID" value="EER47564.1"/>
    <property type="molecule type" value="Genomic_DNA"/>
</dbReference>
<feature type="signal peptide" evidence="1">
    <location>
        <begin position="1"/>
        <end position="17"/>
    </location>
</feature>
<organism evidence="2 3">
    <name type="scientific">Actinobacillus minor NM305</name>
    <dbReference type="NCBI Taxonomy" id="637911"/>
    <lineage>
        <taxon>Bacteria</taxon>
        <taxon>Pseudomonadati</taxon>
        <taxon>Pseudomonadota</taxon>
        <taxon>Gammaproteobacteria</taxon>
        <taxon>Pasteurellales</taxon>
        <taxon>Pasteurellaceae</taxon>
        <taxon>Actinobacillus</taxon>
    </lineage>
</organism>
<protein>
    <recommendedName>
        <fullName evidence="4">Lipoprotein</fullName>
    </recommendedName>
</protein>
<dbReference type="eggNOG" id="COG3064">
    <property type="taxonomic scope" value="Bacteria"/>
</dbReference>
<proteinExistence type="predicted"/>
<evidence type="ECO:0000256" key="1">
    <source>
        <dbReference type="SAM" id="SignalP"/>
    </source>
</evidence>
<reference evidence="2 3" key="1">
    <citation type="journal article" date="2010" name="Vet. Microbiol.">
        <title>Production of haemolysins by strains of the Actinobacillus minor/porcitonsillarum complex.</title>
        <authorList>
            <person name="Arya G."/>
            <person name="Niven D.F."/>
        </authorList>
    </citation>
    <scope>NUCLEOTIDE SEQUENCE [LARGE SCALE GENOMIC DNA]</scope>
    <source>
        <strain evidence="2 3">NM305</strain>
    </source>
</reference>
<keyword evidence="1" id="KW-0732">Signal</keyword>
<evidence type="ECO:0000313" key="2">
    <source>
        <dbReference type="EMBL" id="EER47564.1"/>
    </source>
</evidence>
<accession>C5S0Y1</accession>
<sequence length="198" mass="22659">MKKLFLTLCLCPVFAYATETGESCGKIEDNAKRLACYDELFVKKEAKADEAKIEKSKWEYEQEKDELRNAITYRATLSSNNIVDFGFPYNTSSMHLTLRKDPKYGNDVIFSIHGQFNGCMIDSCKITVKFDDGKLESYRMVGSDGGSNDTLFIENAKAMKTFVDKLKKSKKLIVEASFYNYGKGQFNFDTQGLEWKHF</sequence>